<dbReference type="EC" id="2.5.1.-" evidence="9"/>
<protein>
    <submittedName>
        <fullName evidence="9">1,4-Dihydroxy-2-naphtoate prenyltransferase</fullName>
        <ecNumber evidence="9">2.5.1.-</ecNumber>
    </submittedName>
</protein>
<keyword evidence="6 8" id="KW-1133">Transmembrane helix</keyword>
<dbReference type="OrthoDB" id="31413at2157"/>
<evidence type="ECO:0000256" key="8">
    <source>
        <dbReference type="SAM" id="Phobius"/>
    </source>
</evidence>
<name>A1RZ12_THEPD</name>
<dbReference type="InterPro" id="IPR044878">
    <property type="entry name" value="UbiA_sf"/>
</dbReference>
<feature type="transmembrane region" description="Helical" evidence="8">
    <location>
        <begin position="45"/>
        <end position="64"/>
    </location>
</feature>
<gene>
    <name evidence="9" type="ordered locus">Tpen_1042</name>
</gene>
<feature type="transmembrane region" description="Helical" evidence="8">
    <location>
        <begin position="21"/>
        <end position="39"/>
    </location>
</feature>
<evidence type="ECO:0000256" key="4">
    <source>
        <dbReference type="ARBA" id="ARBA00022679"/>
    </source>
</evidence>
<dbReference type="GO" id="GO:0009234">
    <property type="term" value="P:menaquinone biosynthetic process"/>
    <property type="evidence" value="ECO:0007669"/>
    <property type="project" value="UniProtKB-UniPathway"/>
</dbReference>
<keyword evidence="10" id="KW-1185">Reference proteome</keyword>
<proteinExistence type="predicted"/>
<keyword evidence="4 9" id="KW-0808">Transferase</keyword>
<dbReference type="GeneID" id="4600947"/>
<feature type="transmembrane region" description="Helical" evidence="8">
    <location>
        <begin position="278"/>
        <end position="301"/>
    </location>
</feature>
<dbReference type="PIRSF" id="PIRSF005355">
    <property type="entry name" value="UBIAD1"/>
    <property type="match status" value="1"/>
</dbReference>
<evidence type="ECO:0000256" key="1">
    <source>
        <dbReference type="ARBA" id="ARBA00004651"/>
    </source>
</evidence>
<keyword evidence="5 8" id="KW-0812">Transmembrane</keyword>
<comment type="subcellular location">
    <subcellularLocation>
        <location evidence="1">Cell membrane</location>
        <topology evidence="1">Multi-pass membrane protein</topology>
    </subcellularLocation>
</comment>
<dbReference type="GO" id="GO:0004659">
    <property type="term" value="F:prenyltransferase activity"/>
    <property type="evidence" value="ECO:0007669"/>
    <property type="project" value="InterPro"/>
</dbReference>
<feature type="transmembrane region" description="Helical" evidence="8">
    <location>
        <begin position="99"/>
        <end position="117"/>
    </location>
</feature>
<feature type="transmembrane region" description="Helical" evidence="8">
    <location>
        <begin position="153"/>
        <end position="171"/>
    </location>
</feature>
<organism evidence="9 10">
    <name type="scientific">Thermofilum pendens (strain DSM 2475 / Hrk 5)</name>
    <dbReference type="NCBI Taxonomy" id="368408"/>
    <lineage>
        <taxon>Archaea</taxon>
        <taxon>Thermoproteota</taxon>
        <taxon>Thermoprotei</taxon>
        <taxon>Thermofilales</taxon>
        <taxon>Thermofilaceae</taxon>
        <taxon>Thermofilum</taxon>
    </lineage>
</organism>
<dbReference type="RefSeq" id="WP_011752707.1">
    <property type="nucleotide sequence ID" value="NC_008698.1"/>
</dbReference>
<dbReference type="Pfam" id="PF01040">
    <property type="entry name" value="UbiA"/>
    <property type="match status" value="1"/>
</dbReference>
<dbReference type="eggNOG" id="arCOG00480">
    <property type="taxonomic scope" value="Archaea"/>
</dbReference>
<dbReference type="STRING" id="368408.Tpen_1042"/>
<keyword evidence="7 8" id="KW-0472">Membrane</keyword>
<dbReference type="PANTHER" id="PTHR13929">
    <property type="entry name" value="1,4-DIHYDROXY-2-NAPHTHOATE OCTAPRENYLTRANSFERASE"/>
    <property type="match status" value="1"/>
</dbReference>
<dbReference type="InterPro" id="IPR026046">
    <property type="entry name" value="UBIAD1"/>
</dbReference>
<feature type="transmembrane region" description="Helical" evidence="8">
    <location>
        <begin position="177"/>
        <end position="197"/>
    </location>
</feature>
<evidence type="ECO:0000256" key="5">
    <source>
        <dbReference type="ARBA" id="ARBA00022692"/>
    </source>
</evidence>
<dbReference type="Proteomes" id="UP000000641">
    <property type="component" value="Chromosome"/>
</dbReference>
<dbReference type="NCBIfam" id="NF004617">
    <property type="entry name" value="PRK05951.1"/>
    <property type="match status" value="1"/>
</dbReference>
<dbReference type="AlphaFoldDB" id="A1RZ12"/>
<evidence type="ECO:0000256" key="3">
    <source>
        <dbReference type="ARBA" id="ARBA00022428"/>
    </source>
</evidence>
<keyword evidence="3" id="KW-0474">Menaquinone biosynthesis</keyword>
<feature type="transmembrane region" description="Helical" evidence="8">
    <location>
        <begin position="234"/>
        <end position="257"/>
    </location>
</feature>
<evidence type="ECO:0000256" key="7">
    <source>
        <dbReference type="ARBA" id="ARBA00023136"/>
    </source>
</evidence>
<dbReference type="InterPro" id="IPR000537">
    <property type="entry name" value="UbiA_prenyltransferase"/>
</dbReference>
<dbReference type="GO" id="GO:0005886">
    <property type="term" value="C:plasma membrane"/>
    <property type="evidence" value="ECO:0007669"/>
    <property type="project" value="UniProtKB-SubCell"/>
</dbReference>
<dbReference type="CDD" id="cd13962">
    <property type="entry name" value="PT_UbiA_UBIAD1"/>
    <property type="match status" value="1"/>
</dbReference>
<dbReference type="GO" id="GO:0042371">
    <property type="term" value="P:vitamin K biosynthetic process"/>
    <property type="evidence" value="ECO:0007669"/>
    <property type="project" value="TreeGrafter"/>
</dbReference>
<dbReference type="Gene3D" id="1.10.357.140">
    <property type="entry name" value="UbiA prenyltransferase"/>
    <property type="match status" value="1"/>
</dbReference>
<dbReference type="HOGENOM" id="CLU_043611_0_2_2"/>
<comment type="pathway">
    <text evidence="2">Quinol/quinone metabolism; menaquinone biosynthesis.</text>
</comment>
<accession>A1RZ12</accession>
<dbReference type="EMBL" id="CP000505">
    <property type="protein sequence ID" value="ABL78442.1"/>
    <property type="molecule type" value="Genomic_DNA"/>
</dbReference>
<evidence type="ECO:0000313" key="10">
    <source>
        <dbReference type="Proteomes" id="UP000000641"/>
    </source>
</evidence>
<evidence type="ECO:0000313" key="9">
    <source>
        <dbReference type="EMBL" id="ABL78442.1"/>
    </source>
</evidence>
<dbReference type="PANTHER" id="PTHR13929:SF0">
    <property type="entry name" value="UBIA PRENYLTRANSFERASE DOMAIN-CONTAINING PROTEIN 1"/>
    <property type="match status" value="1"/>
</dbReference>
<sequence>MEVFCGVRLKELFIFTRPWSFVMTAISITGAAAYTYYLARSFDPLLYAATLLGVTLLHASANVLNDYYDTVRGVDVEGAPTTRYRPHPIIAGKMSAGQVRNFGLALMAGGLAFAFALALVRQVVVVLLALTGVVLLFTYSGPPGLKYRALGELGVFLSWGVFMWLGTFYVLTGELSLLPVLAGIPVGLLVAAVLTANNLRDIEFDSSRGAVTLAVVLGRSRGLAFYAFEVFSAYAATIALVLLGVLPLGSLLALLSLPQAFRLCKAFREKIPETADPLTAQLVQNFGLLYIAGILLSTLVARA</sequence>
<evidence type="ECO:0000256" key="6">
    <source>
        <dbReference type="ARBA" id="ARBA00022989"/>
    </source>
</evidence>
<dbReference type="UniPathway" id="UPA00079"/>
<dbReference type="KEGG" id="tpe:Tpen_1042"/>
<evidence type="ECO:0000256" key="2">
    <source>
        <dbReference type="ARBA" id="ARBA00004863"/>
    </source>
</evidence>
<feature type="transmembrane region" description="Helical" evidence="8">
    <location>
        <begin position="123"/>
        <end position="141"/>
    </location>
</feature>
<reference evidence="10" key="1">
    <citation type="journal article" date="2008" name="J. Bacteriol.">
        <title>Genome sequence of Thermofilum pendens reveals an exceptional loss of biosynthetic pathways without genome reduction.</title>
        <authorList>
            <person name="Anderson I."/>
            <person name="Rodriguez J."/>
            <person name="Susanti D."/>
            <person name="Porat I."/>
            <person name="Reich C."/>
            <person name="Ulrich L.E."/>
            <person name="Elkins J.G."/>
            <person name="Mavromatis K."/>
            <person name="Lykidis A."/>
            <person name="Kim E."/>
            <person name="Thompson L.S."/>
            <person name="Nolan M."/>
            <person name="Land M."/>
            <person name="Copeland A."/>
            <person name="Lapidus A."/>
            <person name="Lucas S."/>
            <person name="Detter C."/>
            <person name="Zhulin I.B."/>
            <person name="Olsen G.J."/>
            <person name="Whitman W."/>
            <person name="Mukhopadhyay B."/>
            <person name="Bristow J."/>
            <person name="Kyrpides N."/>
        </authorList>
    </citation>
    <scope>NUCLEOTIDE SEQUENCE [LARGE SCALE GENOMIC DNA]</scope>
    <source>
        <strain evidence="10">DSM 2475 / Hrk 5</strain>
    </source>
</reference>
<dbReference type="EnsemblBacteria" id="ABL78442">
    <property type="protein sequence ID" value="ABL78442"/>
    <property type="gene ID" value="Tpen_1042"/>
</dbReference>